<keyword evidence="1" id="KW-0812">Transmembrane</keyword>
<feature type="transmembrane region" description="Helical" evidence="1">
    <location>
        <begin position="46"/>
        <end position="70"/>
    </location>
</feature>
<sequence>MRTPASVAGHPIHPMLITIPVGLFIFSLVCDLISLRSATPANWVMVAQYTMAGGFVGALIAAVPGVIDFLSLEESKVKKIAILHMALNLVALTLYAVNLWLRIYNGSNQGLPLMLSLIAVGTLAVSGWLGAEMVHKHGVGVDLTSSSSSRL</sequence>
<feature type="domain" description="DUF2231" evidence="2">
    <location>
        <begin position="9"/>
        <end position="142"/>
    </location>
</feature>
<dbReference type="EMBL" id="JAUYVH010000002">
    <property type="protein sequence ID" value="MDQ9170083.1"/>
    <property type="molecule type" value="Genomic_DNA"/>
</dbReference>
<feature type="transmembrane region" description="Helical" evidence="1">
    <location>
        <begin position="113"/>
        <end position="131"/>
    </location>
</feature>
<gene>
    <name evidence="3" type="ORF">Q8A64_06610</name>
</gene>
<organism evidence="3 4">
    <name type="scientific">Keguizhuia sedimenti</name>
    <dbReference type="NCBI Taxonomy" id="3064264"/>
    <lineage>
        <taxon>Bacteria</taxon>
        <taxon>Pseudomonadati</taxon>
        <taxon>Pseudomonadota</taxon>
        <taxon>Betaproteobacteria</taxon>
        <taxon>Burkholderiales</taxon>
        <taxon>Oxalobacteraceae</taxon>
        <taxon>Keguizhuia</taxon>
    </lineage>
</organism>
<keyword evidence="1" id="KW-0472">Membrane</keyword>
<feature type="transmembrane region" description="Helical" evidence="1">
    <location>
        <begin position="82"/>
        <end position="101"/>
    </location>
</feature>
<proteinExistence type="predicted"/>
<keyword evidence="4" id="KW-1185">Reference proteome</keyword>
<comment type="caution">
    <text evidence="3">The sequence shown here is derived from an EMBL/GenBank/DDBJ whole genome shotgun (WGS) entry which is preliminary data.</text>
</comment>
<reference evidence="3 4" key="1">
    <citation type="submission" date="2023-08" db="EMBL/GenBank/DDBJ databases">
        <title>Oxalobacteraceae gen .nov., isolated from river sludge outside the plant.</title>
        <authorList>
            <person name="Zhao S.Y."/>
        </authorList>
    </citation>
    <scope>NUCLEOTIDE SEQUENCE [LARGE SCALE GENOMIC DNA]</scope>
    <source>
        <strain evidence="3 4">R-40</strain>
    </source>
</reference>
<accession>A0ABU1BM60</accession>
<evidence type="ECO:0000259" key="2">
    <source>
        <dbReference type="Pfam" id="PF09990"/>
    </source>
</evidence>
<evidence type="ECO:0000313" key="4">
    <source>
        <dbReference type="Proteomes" id="UP001225596"/>
    </source>
</evidence>
<dbReference type="RefSeq" id="WP_338435999.1">
    <property type="nucleotide sequence ID" value="NZ_JAUYVH010000002.1"/>
</dbReference>
<evidence type="ECO:0000256" key="1">
    <source>
        <dbReference type="SAM" id="Phobius"/>
    </source>
</evidence>
<keyword evidence="1" id="KW-1133">Transmembrane helix</keyword>
<dbReference type="InterPro" id="IPR019251">
    <property type="entry name" value="DUF2231_TM"/>
</dbReference>
<protein>
    <submittedName>
        <fullName evidence="3">DUF2231 domain-containing protein</fullName>
    </submittedName>
</protein>
<dbReference type="Pfam" id="PF09990">
    <property type="entry name" value="DUF2231"/>
    <property type="match status" value="1"/>
</dbReference>
<dbReference type="Proteomes" id="UP001225596">
    <property type="component" value="Unassembled WGS sequence"/>
</dbReference>
<evidence type="ECO:0000313" key="3">
    <source>
        <dbReference type="EMBL" id="MDQ9170083.1"/>
    </source>
</evidence>
<name>A0ABU1BM60_9BURK</name>
<feature type="transmembrane region" description="Helical" evidence="1">
    <location>
        <begin position="12"/>
        <end position="34"/>
    </location>
</feature>